<evidence type="ECO:0000313" key="2">
    <source>
        <dbReference type="Proteomes" id="UP000232638"/>
    </source>
</evidence>
<dbReference type="AlphaFoldDB" id="A0A2K8U851"/>
<dbReference type="Gene3D" id="3.40.50.1440">
    <property type="entry name" value="Tubulin/FtsZ, GTPase domain"/>
    <property type="match status" value="1"/>
</dbReference>
<dbReference type="OrthoDB" id="3400278at2"/>
<evidence type="ECO:0000313" key="1">
    <source>
        <dbReference type="EMBL" id="AUB81231.1"/>
    </source>
</evidence>
<keyword evidence="2" id="KW-1185">Reference proteome</keyword>
<proteinExistence type="predicted"/>
<dbReference type="Pfam" id="PF13809">
    <property type="entry name" value="Tubulin_2"/>
    <property type="match status" value="1"/>
</dbReference>
<gene>
    <name evidence="1" type="ORF">THSYN_09885</name>
</gene>
<protein>
    <recommendedName>
        <fullName evidence="3">Tubulin like</fullName>
    </recommendedName>
</protein>
<reference evidence="1 2" key="1">
    <citation type="submission" date="2017-03" db="EMBL/GenBank/DDBJ databases">
        <title>Complete genome sequence of Candidatus 'Thiodictyon syntrophicum' sp. nov. strain Cad16T, a photolithoautotroph purple sulfur bacterium isolated from an alpine meromictic lake.</title>
        <authorList>
            <person name="Luedin S.M."/>
            <person name="Pothier J.F."/>
            <person name="Danza F."/>
            <person name="Storelli N."/>
            <person name="Wittwer M."/>
            <person name="Tonolla M."/>
        </authorList>
    </citation>
    <scope>NUCLEOTIDE SEQUENCE [LARGE SCALE GENOMIC DNA]</scope>
    <source>
        <strain evidence="1 2">Cad16T</strain>
    </source>
</reference>
<dbReference type="EMBL" id="CP020370">
    <property type="protein sequence ID" value="AUB81231.1"/>
    <property type="molecule type" value="Genomic_DNA"/>
</dbReference>
<dbReference type="KEGG" id="tsy:THSYN_09885"/>
<dbReference type="RefSeq" id="WP_100919008.1">
    <property type="nucleotide sequence ID" value="NZ_CP020370.1"/>
</dbReference>
<dbReference type="Proteomes" id="UP000232638">
    <property type="component" value="Chromosome"/>
</dbReference>
<evidence type="ECO:0008006" key="3">
    <source>
        <dbReference type="Google" id="ProtNLM"/>
    </source>
</evidence>
<name>A0A2K8U851_9GAMM</name>
<sequence length="1099" mass="124228">MAEVNGKRQGSVIPTMFIGLGGVGSRIVDRIAQRAATLDDWETKLRPLTSFISIDTNELDQHKLRYIPDGNRINIAAFDKTRVIEGFRQSEEQQALQWLDRGYEPRPGFKPGAGQIRVESRLGFYYHSPTIRQRLKELVAASLAPGNTWRQSTPPKFNIYLFCTLAGGTGSGSFLSAAYLVDAVIRERQWQPRVIGNLLLSTLMLDKVGPELHADIHANAYAALKEIEHLNKLDYDQVKRGGRRAEPYPYLRDDTTRLATSEDDVTMVHGRPFFLSFLFDRPAHINLPDVEAAIGDGAYLQTFTPLIDNLASELDNYEKNLESLTRFPGELRDVGLGYSKNFGAFGAVVMHLPARDLLEYCALRFAAEGIRSLITFGIDPRAPDNDRARALARLAVNYSDPRFLRLSEQSREREINQAFITSVQELARQDEKEELPDGIWAQMVQDIDDGRISGRDENGDPVRLPSTIDRVETALQESRRTLMNRVSISQRAFNYPAEAVSQYADYIDRLKEDVRAARAAVDEGLRGLLMEAEEGEPIARLQLDPVAERFLVLRLLERLTTRWLPQREQELKAAQQRDIGNPAVLDRLERELFDKQKAEAQKRSIFSKDQAFLEARDEAYEGYRRAASAAPKVLDAEVALRQLRALQAYLDTRARQYARLATRMDALVSELEREAERYRSGEAVIEPRYALSIEVLQTLEEPRTRLWDRAYHHLFVDGAAYLGTFDRKTLSQTIASALKPEVDAEGRVREKGIDRLVADLRRRLVELGRSRLAPRIVGDETGPGLDLMRGLELEARLQLGRGKDPDDTIEDGEVSEYERQKFLALAQLAGVFARVSSAEASAFDDGVKVNRTRQLILGHQAGGDSSAQEAFVRRVTDVLSAGGRQVKVDRWHEPRLMIVHDVESPIPAYYFDPVVNEMEAAYLRTAADERRSYNLHTAYKWEKALPNLNPRKSRVTVGWALLKLAEGLVSGVIRRDGGDWLWQTPGTGRQQLGRNLSTALYRLGEYHRKPNLVQILEEAVTARFRELGEDTVRERRGQLRDVVQNYLVGIELREDQGRTTPDDALDKPIFATVKALLEREFEPRTAPSAAADPFESLGF</sequence>
<accession>A0A2K8U851</accession>
<dbReference type="InterPro" id="IPR025904">
    <property type="entry name" value="Tubulin-like"/>
</dbReference>
<organism evidence="1 2">
    <name type="scientific">Candidatus Thiodictyon syntrophicum</name>
    <dbReference type="NCBI Taxonomy" id="1166950"/>
    <lineage>
        <taxon>Bacteria</taxon>
        <taxon>Pseudomonadati</taxon>
        <taxon>Pseudomonadota</taxon>
        <taxon>Gammaproteobacteria</taxon>
        <taxon>Chromatiales</taxon>
        <taxon>Chromatiaceae</taxon>
        <taxon>Thiodictyon</taxon>
    </lineage>
</organism>
<dbReference type="InterPro" id="IPR036525">
    <property type="entry name" value="Tubulin/FtsZ_GTPase_sf"/>
</dbReference>